<sequence length="88" mass="10332">MAHKTLKLFPCIPIYSKVWINSKDYRLVNEWVDEDRSAGDTVRFRPALLRFVSTHKCTKYSELLMKDAGELIVSNDSSTNFSYDYYEI</sequence>
<reference evidence="1" key="2">
    <citation type="submission" date="2012-12" db="EMBL/GenBank/DDBJ databases">
        <authorList>
            <consortium name="WormBase Consortium"/>
            <person name="Ghedin E."/>
            <person name="Paulini M."/>
        </authorList>
    </citation>
    <scope>NUCLEOTIDE SEQUENCE</scope>
    <source>
        <strain evidence="1">FR3</strain>
    </source>
</reference>
<reference evidence="1" key="1">
    <citation type="journal article" date="2007" name="Science">
        <title>Draft genome of the filarial nematode parasite Brugia malayi.</title>
        <authorList>
            <person name="Ghedin E."/>
            <person name="Wang S."/>
            <person name="Spiro D."/>
            <person name="Caler E."/>
            <person name="Zhao Q."/>
            <person name="Crabtree J."/>
            <person name="Allen J.E."/>
            <person name="Delcher A.L."/>
            <person name="Guiliano D.B."/>
            <person name="Miranda-Saavedra D."/>
            <person name="Angiuoli S.V."/>
            <person name="Creasy T."/>
            <person name="Amedeo P."/>
            <person name="Haas B."/>
            <person name="El-Sayed N.M."/>
            <person name="Wortman J.R."/>
            <person name="Feldblyum T."/>
            <person name="Tallon L."/>
            <person name="Schatz M."/>
            <person name="Shumway M."/>
            <person name="Koo H."/>
            <person name="Salzberg S.L."/>
            <person name="Schobel S."/>
            <person name="Pertea M."/>
            <person name="Pop M."/>
            <person name="White O."/>
            <person name="Barton G.J."/>
            <person name="Carlow C.K."/>
            <person name="Crawford M.J."/>
            <person name="Daub J."/>
            <person name="Dimmic M.W."/>
            <person name="Estes C.F."/>
            <person name="Foster J.M."/>
            <person name="Ganatra M."/>
            <person name="Gregory W.F."/>
            <person name="Johnson N.M."/>
            <person name="Jin J."/>
            <person name="Komuniecki R."/>
            <person name="Korf I."/>
            <person name="Kumar S."/>
            <person name="Laney S."/>
            <person name="Li B.W."/>
            <person name="Li W."/>
            <person name="Lindblom T.H."/>
            <person name="Lustigman S."/>
            <person name="Ma D."/>
            <person name="Maina C.V."/>
            <person name="Martin D.M."/>
            <person name="McCarter J.P."/>
            <person name="McReynolds L."/>
            <person name="Mitreva M."/>
            <person name="Nutman T.B."/>
            <person name="Parkinson J."/>
            <person name="Peregrin-Alvarez J.M."/>
            <person name="Poole C."/>
            <person name="Ren Q."/>
            <person name="Saunders L."/>
            <person name="Sluder A.E."/>
            <person name="Smith K."/>
            <person name="Stanke M."/>
            <person name="Unnasch T.R."/>
            <person name="Ware J."/>
            <person name="Wei A.D."/>
            <person name="Weil G."/>
            <person name="Williams D.J."/>
            <person name="Zhang Y."/>
            <person name="Williams S.A."/>
            <person name="Fraser-Liggett C."/>
            <person name="Slatko B."/>
            <person name="Blaxter M.L."/>
            <person name="Scott A.L."/>
        </authorList>
    </citation>
    <scope>NUCLEOTIDE SEQUENCE</scope>
    <source>
        <strain evidence="1">FR3</strain>
    </source>
</reference>
<dbReference type="AlphaFoldDB" id="A0A1I9GDI9"/>
<dbReference type="EMBL" id="LN856957">
    <property type="protein sequence ID" value="CRZ24255.1"/>
    <property type="molecule type" value="Genomic_DNA"/>
</dbReference>
<name>A0A1I9GDI9_BRUMA</name>
<accession>A0A1I9GDI9</accession>
<evidence type="ECO:0000313" key="1">
    <source>
        <dbReference type="EMBL" id="CRZ24255.1"/>
    </source>
</evidence>
<protein>
    <submittedName>
        <fullName evidence="1">Bm468</fullName>
    </submittedName>
</protein>
<organism evidence="1">
    <name type="scientific">Brugia malayi</name>
    <name type="common">Filarial nematode worm</name>
    <dbReference type="NCBI Taxonomy" id="6279"/>
    <lineage>
        <taxon>Eukaryota</taxon>
        <taxon>Metazoa</taxon>
        <taxon>Ecdysozoa</taxon>
        <taxon>Nematoda</taxon>
        <taxon>Chromadorea</taxon>
        <taxon>Rhabditida</taxon>
        <taxon>Spirurina</taxon>
        <taxon>Spiruromorpha</taxon>
        <taxon>Filarioidea</taxon>
        <taxon>Onchocercidae</taxon>
        <taxon>Brugia</taxon>
    </lineage>
</organism>
<gene>
    <name evidence="1" type="primary">Bm468</name>
    <name evidence="1" type="ORF">BM_Bm468</name>
</gene>
<proteinExistence type="predicted"/>